<accession>A0AAV4HT99</accession>
<evidence type="ECO:0000313" key="7">
    <source>
        <dbReference type="EMBL" id="GFR99935.1"/>
    </source>
</evidence>
<protein>
    <submittedName>
        <fullName evidence="7">Transporter</fullName>
    </submittedName>
</protein>
<keyword evidence="5 6" id="KW-0472">Membrane</keyword>
<dbReference type="GO" id="GO:0005886">
    <property type="term" value="C:plasma membrane"/>
    <property type="evidence" value="ECO:0007669"/>
    <property type="project" value="TreeGrafter"/>
</dbReference>
<evidence type="ECO:0000256" key="1">
    <source>
        <dbReference type="ARBA" id="ARBA00004141"/>
    </source>
</evidence>
<dbReference type="PROSITE" id="PS50267">
    <property type="entry name" value="NA_NEUROTRAN_SYMP_3"/>
    <property type="match status" value="1"/>
</dbReference>
<keyword evidence="3 6" id="KW-0812">Transmembrane</keyword>
<dbReference type="EMBL" id="BMAT01002136">
    <property type="protein sequence ID" value="GFR99935.1"/>
    <property type="molecule type" value="Genomic_DNA"/>
</dbReference>
<feature type="transmembrane region" description="Helical" evidence="6">
    <location>
        <begin position="220"/>
        <end position="241"/>
    </location>
</feature>
<organism evidence="7 8">
    <name type="scientific">Elysia marginata</name>
    <dbReference type="NCBI Taxonomy" id="1093978"/>
    <lineage>
        <taxon>Eukaryota</taxon>
        <taxon>Metazoa</taxon>
        <taxon>Spiralia</taxon>
        <taxon>Lophotrochozoa</taxon>
        <taxon>Mollusca</taxon>
        <taxon>Gastropoda</taxon>
        <taxon>Heterobranchia</taxon>
        <taxon>Euthyneura</taxon>
        <taxon>Panpulmonata</taxon>
        <taxon>Sacoglossa</taxon>
        <taxon>Placobranchoidea</taxon>
        <taxon>Plakobranchidae</taxon>
        <taxon>Elysia</taxon>
    </lineage>
</organism>
<evidence type="ECO:0000313" key="8">
    <source>
        <dbReference type="Proteomes" id="UP000762676"/>
    </source>
</evidence>
<keyword evidence="2" id="KW-0813">Transport</keyword>
<evidence type="ECO:0000256" key="2">
    <source>
        <dbReference type="ARBA" id="ARBA00022448"/>
    </source>
</evidence>
<dbReference type="InterPro" id="IPR000175">
    <property type="entry name" value="Na/ntran_symport"/>
</dbReference>
<dbReference type="PANTHER" id="PTHR11616">
    <property type="entry name" value="SODIUM/CHLORIDE DEPENDENT TRANSPORTER"/>
    <property type="match status" value="1"/>
</dbReference>
<dbReference type="PANTHER" id="PTHR11616:SF236">
    <property type="entry name" value="TRANSPORTER"/>
    <property type="match status" value="1"/>
</dbReference>
<dbReference type="GO" id="GO:0005283">
    <property type="term" value="F:amino acid:sodium symporter activity"/>
    <property type="evidence" value="ECO:0007669"/>
    <property type="project" value="TreeGrafter"/>
</dbReference>
<dbReference type="Pfam" id="PF00209">
    <property type="entry name" value="SNF"/>
    <property type="match status" value="1"/>
</dbReference>
<dbReference type="GO" id="GO:0015179">
    <property type="term" value="F:L-amino acid transmembrane transporter activity"/>
    <property type="evidence" value="ECO:0007669"/>
    <property type="project" value="TreeGrafter"/>
</dbReference>
<evidence type="ECO:0000256" key="3">
    <source>
        <dbReference type="ARBA" id="ARBA00022692"/>
    </source>
</evidence>
<evidence type="ECO:0000256" key="4">
    <source>
        <dbReference type="ARBA" id="ARBA00022989"/>
    </source>
</evidence>
<feature type="transmembrane region" description="Helical" evidence="6">
    <location>
        <begin position="140"/>
        <end position="159"/>
    </location>
</feature>
<proteinExistence type="predicted"/>
<dbReference type="PRINTS" id="PR00176">
    <property type="entry name" value="NANEUSMPORT"/>
</dbReference>
<feature type="transmembrane region" description="Helical" evidence="6">
    <location>
        <begin position="180"/>
        <end position="200"/>
    </location>
</feature>
<gene>
    <name evidence="7" type="ORF">ElyMa_001059100</name>
</gene>
<name>A0AAV4HT99_9GAST</name>
<evidence type="ECO:0000256" key="5">
    <source>
        <dbReference type="ARBA" id="ARBA00023136"/>
    </source>
</evidence>
<evidence type="ECO:0000256" key="6">
    <source>
        <dbReference type="SAM" id="Phobius"/>
    </source>
</evidence>
<comment type="subcellular location">
    <subcellularLocation>
        <location evidence="1">Membrane</location>
        <topology evidence="1">Multi-pass membrane protein</topology>
    </subcellularLocation>
</comment>
<sequence length="337" mass="37404">MAITSLSLTVTVMSGCLILALLGVEALRARASVDQIKGLADYDLGFVLFPAATTQLPKPALWSGIFFMSVALFAIIQGAVALQHMHQGALDFLHLEDGPRKWRIGVLGIIIAVSVALNVILTAQNGLHVLRFLQMSVTRLTTPILSAAQCLIVGWGYGARRFAGRVLEMTGRNKSLMWKWLWRWGCPVFLTLMIVTSFLTSNLLQSLPAEDRDKKWLHGIGWALNPIILLPGLTMSLMAYFRLPGSFKQLRSTPPHWGPGHPEHEPQADLPDYVICHPDPFRPANALAMLTANLYLPNIINFAGSQLASAALAIPFLYFKVGLHFRFRHFMKFRLVV</sequence>
<feature type="transmembrane region" description="Helical" evidence="6">
    <location>
        <begin position="6"/>
        <end position="27"/>
    </location>
</feature>
<reference evidence="7 8" key="1">
    <citation type="journal article" date="2021" name="Elife">
        <title>Chloroplast acquisition without the gene transfer in kleptoplastic sea slugs, Plakobranchus ocellatus.</title>
        <authorList>
            <person name="Maeda T."/>
            <person name="Takahashi S."/>
            <person name="Yoshida T."/>
            <person name="Shimamura S."/>
            <person name="Takaki Y."/>
            <person name="Nagai Y."/>
            <person name="Toyoda A."/>
            <person name="Suzuki Y."/>
            <person name="Arimoto A."/>
            <person name="Ishii H."/>
            <person name="Satoh N."/>
            <person name="Nishiyama T."/>
            <person name="Hasebe M."/>
            <person name="Maruyama T."/>
            <person name="Minagawa J."/>
            <person name="Obokata J."/>
            <person name="Shigenobu S."/>
        </authorList>
    </citation>
    <scope>NUCLEOTIDE SEQUENCE [LARGE SCALE GENOMIC DNA]</scope>
</reference>
<feature type="transmembrane region" description="Helical" evidence="6">
    <location>
        <begin position="62"/>
        <end position="82"/>
    </location>
</feature>
<dbReference type="GO" id="GO:0089718">
    <property type="term" value="P:amino acid import across plasma membrane"/>
    <property type="evidence" value="ECO:0007669"/>
    <property type="project" value="TreeGrafter"/>
</dbReference>
<dbReference type="SUPFAM" id="SSF161070">
    <property type="entry name" value="SNF-like"/>
    <property type="match status" value="1"/>
</dbReference>
<keyword evidence="8" id="KW-1185">Reference proteome</keyword>
<comment type="caution">
    <text evidence="7">The sequence shown here is derived from an EMBL/GenBank/DDBJ whole genome shotgun (WGS) entry which is preliminary data.</text>
</comment>
<dbReference type="AlphaFoldDB" id="A0AAV4HT99"/>
<dbReference type="GO" id="GO:0015187">
    <property type="term" value="F:glycine transmembrane transporter activity"/>
    <property type="evidence" value="ECO:0007669"/>
    <property type="project" value="TreeGrafter"/>
</dbReference>
<keyword evidence="4 6" id="KW-1133">Transmembrane helix</keyword>
<dbReference type="InterPro" id="IPR037272">
    <property type="entry name" value="SNS_sf"/>
</dbReference>
<dbReference type="Proteomes" id="UP000762676">
    <property type="component" value="Unassembled WGS sequence"/>
</dbReference>
<feature type="transmembrane region" description="Helical" evidence="6">
    <location>
        <begin position="102"/>
        <end position="120"/>
    </location>
</feature>